<evidence type="ECO:0000256" key="1">
    <source>
        <dbReference type="SAM" id="MobiDB-lite"/>
    </source>
</evidence>
<reference evidence="3" key="1">
    <citation type="journal article" date="2023" name="Genome Biol. Evol.">
        <title>First Whole Genome Sequence and Flow Cytometry Genome Size Data for the Lichen-Forming Fungus Ramalina farinacea (Ascomycota).</title>
        <authorList>
            <person name="Llewellyn T."/>
            <person name="Mian S."/>
            <person name="Hill R."/>
            <person name="Leitch I.J."/>
            <person name="Gaya E."/>
        </authorList>
    </citation>
    <scope>NUCLEOTIDE SEQUENCE</scope>
    <source>
        <strain evidence="3">LIQ254RAFAR</strain>
    </source>
</reference>
<feature type="compositionally biased region" description="Low complexity" evidence="1">
    <location>
        <begin position="60"/>
        <end position="80"/>
    </location>
</feature>
<evidence type="ECO:0000256" key="2">
    <source>
        <dbReference type="SAM" id="SignalP"/>
    </source>
</evidence>
<gene>
    <name evidence="3" type="ORF">OHK93_005498</name>
</gene>
<name>A0AA43TVZ6_9LECA</name>
<accession>A0AA43TVZ6</accession>
<feature type="region of interest" description="Disordered" evidence="1">
    <location>
        <begin position="55"/>
        <end position="178"/>
    </location>
</feature>
<dbReference type="AlphaFoldDB" id="A0AA43TVZ6"/>
<sequence length="403" mass="41691">MNTYMFILSLLALFAGLFPAVTAIPVGDIVVETRITPVYHLTSVAPKPQQFTNATLPGVAGAPPASSPSNNNKEVKVNPVPQLPPAPSPAPADASAEEASSSPPATAAPPAPAVYVAEYHPPSGPAPPSAPPASSSAGDTSSSPPSSSPPGGASSSDSSTSSPSTQCRPDEPSIRVNNTSPHSICYMVEMSAAIGPGAGSSSITRDVSCGPGSGFNVPSRSAIEFCPGAGFIGAVTAFRHPRGKRGSRVEFNFATSRNETYYDVDYEMGLDSCTVGPRSGRPRVLDGGARLLGSLAGERDCLGRVNEAFQRLSEEGKVALLQADAEERWLRMDGEGNVEGVGMDKGAPGGWVRFLQMEVGLRGYVSSGSVAGEGVAGEEAEVRKTADGYTWSVEERQMELTAY</sequence>
<feature type="compositionally biased region" description="Pro residues" evidence="1">
    <location>
        <begin position="81"/>
        <end position="90"/>
    </location>
</feature>
<keyword evidence="2" id="KW-0732">Signal</keyword>
<evidence type="ECO:0000313" key="4">
    <source>
        <dbReference type="Proteomes" id="UP001161017"/>
    </source>
</evidence>
<protein>
    <submittedName>
        <fullName evidence="3">Uncharacterized protein</fullName>
    </submittedName>
</protein>
<feature type="compositionally biased region" description="Pro residues" evidence="1">
    <location>
        <begin position="122"/>
        <end position="131"/>
    </location>
</feature>
<organism evidence="3 4">
    <name type="scientific">Ramalina farinacea</name>
    <dbReference type="NCBI Taxonomy" id="258253"/>
    <lineage>
        <taxon>Eukaryota</taxon>
        <taxon>Fungi</taxon>
        <taxon>Dikarya</taxon>
        <taxon>Ascomycota</taxon>
        <taxon>Pezizomycotina</taxon>
        <taxon>Lecanoromycetes</taxon>
        <taxon>OSLEUM clade</taxon>
        <taxon>Lecanoromycetidae</taxon>
        <taxon>Lecanorales</taxon>
        <taxon>Lecanorineae</taxon>
        <taxon>Ramalinaceae</taxon>
        <taxon>Ramalina</taxon>
    </lineage>
</organism>
<keyword evidence="4" id="KW-1185">Reference proteome</keyword>
<feature type="signal peptide" evidence="2">
    <location>
        <begin position="1"/>
        <end position="23"/>
    </location>
</feature>
<dbReference type="EMBL" id="JAPUFD010000003">
    <property type="protein sequence ID" value="MDI1486272.1"/>
    <property type="molecule type" value="Genomic_DNA"/>
</dbReference>
<feature type="compositionally biased region" description="Low complexity" evidence="1">
    <location>
        <begin position="91"/>
        <end position="105"/>
    </location>
</feature>
<comment type="caution">
    <text evidence="3">The sequence shown here is derived from an EMBL/GenBank/DDBJ whole genome shotgun (WGS) entry which is preliminary data.</text>
</comment>
<evidence type="ECO:0000313" key="3">
    <source>
        <dbReference type="EMBL" id="MDI1486272.1"/>
    </source>
</evidence>
<feature type="chain" id="PRO_5041398896" evidence="2">
    <location>
        <begin position="24"/>
        <end position="403"/>
    </location>
</feature>
<feature type="compositionally biased region" description="Low complexity" evidence="1">
    <location>
        <begin position="132"/>
        <end position="164"/>
    </location>
</feature>
<dbReference type="Proteomes" id="UP001161017">
    <property type="component" value="Unassembled WGS sequence"/>
</dbReference>
<proteinExistence type="predicted"/>